<dbReference type="GO" id="GO:0016973">
    <property type="term" value="P:poly(A)+ mRNA export from nucleus"/>
    <property type="evidence" value="ECO:0007669"/>
    <property type="project" value="TreeGrafter"/>
</dbReference>
<evidence type="ECO:0000313" key="3">
    <source>
        <dbReference type="EMBL" id="RKO83812.1"/>
    </source>
</evidence>
<accession>A0A4P9VX57</accession>
<dbReference type="GO" id="GO:0006368">
    <property type="term" value="P:transcription elongation by RNA polymerase II"/>
    <property type="evidence" value="ECO:0007669"/>
    <property type="project" value="TreeGrafter"/>
</dbReference>
<proteinExistence type="inferred from homology"/>
<gene>
    <name evidence="3" type="ORF">BDK51DRAFT_23334</name>
</gene>
<dbReference type="InterPro" id="IPR000717">
    <property type="entry name" value="PCI_dom"/>
</dbReference>
<dbReference type="Pfam" id="PF01399">
    <property type="entry name" value="PCI"/>
    <property type="match status" value="1"/>
</dbReference>
<dbReference type="OrthoDB" id="10252687at2759"/>
<dbReference type="GO" id="GO:0003723">
    <property type="term" value="F:RNA binding"/>
    <property type="evidence" value="ECO:0007669"/>
    <property type="project" value="InterPro"/>
</dbReference>
<keyword evidence="4" id="KW-1185">Reference proteome</keyword>
<protein>
    <recommendedName>
        <fullName evidence="2">PCI domain-containing protein</fullName>
    </recommendedName>
</protein>
<evidence type="ECO:0000259" key="2">
    <source>
        <dbReference type="PROSITE" id="PS50250"/>
    </source>
</evidence>
<dbReference type="EMBL" id="ML000808">
    <property type="protein sequence ID" value="RKO83812.1"/>
    <property type="molecule type" value="Genomic_DNA"/>
</dbReference>
<name>A0A4P9VX57_9FUNG</name>
<dbReference type="PANTHER" id="PTHR12732:SF0">
    <property type="entry name" value="PCI DOMAIN-CONTAINING PROTEIN 2"/>
    <property type="match status" value="1"/>
</dbReference>
<feature type="domain" description="PCI" evidence="2">
    <location>
        <begin position="34"/>
        <end position="217"/>
    </location>
</feature>
<dbReference type="InterPro" id="IPR045114">
    <property type="entry name" value="Csn12-like"/>
</dbReference>
<dbReference type="AlphaFoldDB" id="A0A4P9VX57"/>
<reference evidence="4" key="1">
    <citation type="journal article" date="2018" name="Nat. Microbiol.">
        <title>Leveraging single-cell genomics to expand the fungal tree of life.</title>
        <authorList>
            <person name="Ahrendt S.R."/>
            <person name="Quandt C.A."/>
            <person name="Ciobanu D."/>
            <person name="Clum A."/>
            <person name="Salamov A."/>
            <person name="Andreopoulos B."/>
            <person name="Cheng J.F."/>
            <person name="Woyke T."/>
            <person name="Pelin A."/>
            <person name="Henrissat B."/>
            <person name="Reynolds N.K."/>
            <person name="Benny G.L."/>
            <person name="Smith M.E."/>
            <person name="James T.Y."/>
            <person name="Grigoriev I.V."/>
        </authorList>
    </citation>
    <scope>NUCLEOTIDE SEQUENCE [LARGE SCALE GENOMIC DNA]</scope>
</reference>
<dbReference type="PROSITE" id="PS50250">
    <property type="entry name" value="PCI"/>
    <property type="match status" value="1"/>
</dbReference>
<dbReference type="InterPro" id="IPR036388">
    <property type="entry name" value="WH-like_DNA-bd_sf"/>
</dbReference>
<dbReference type="GO" id="GO:0070390">
    <property type="term" value="C:transcription export complex 2"/>
    <property type="evidence" value="ECO:0007669"/>
    <property type="project" value="TreeGrafter"/>
</dbReference>
<evidence type="ECO:0000256" key="1">
    <source>
        <dbReference type="ARBA" id="ARBA00025771"/>
    </source>
</evidence>
<comment type="similarity">
    <text evidence="1">Belongs to the CSN12 family.</text>
</comment>
<dbReference type="Proteomes" id="UP000269721">
    <property type="component" value="Unassembled WGS sequence"/>
</dbReference>
<dbReference type="GO" id="GO:0003690">
    <property type="term" value="F:double-stranded DNA binding"/>
    <property type="evidence" value="ECO:0007669"/>
    <property type="project" value="InterPro"/>
</dbReference>
<dbReference type="GO" id="GO:0000973">
    <property type="term" value="P:post-transcriptional tethering of RNA polymerase II gene DNA at nuclear periphery"/>
    <property type="evidence" value="ECO:0007669"/>
    <property type="project" value="TreeGrafter"/>
</dbReference>
<organism evidence="3 4">
    <name type="scientific">Blyttiomyces helicus</name>
    <dbReference type="NCBI Taxonomy" id="388810"/>
    <lineage>
        <taxon>Eukaryota</taxon>
        <taxon>Fungi</taxon>
        <taxon>Fungi incertae sedis</taxon>
        <taxon>Chytridiomycota</taxon>
        <taxon>Chytridiomycota incertae sedis</taxon>
        <taxon>Chytridiomycetes</taxon>
        <taxon>Chytridiomycetes incertae sedis</taxon>
        <taxon>Blyttiomyces</taxon>
    </lineage>
</organism>
<dbReference type="PANTHER" id="PTHR12732">
    <property type="entry name" value="UNCHARACTERIZED PROTEASOME COMPONENT REGION PCI-CONTAINING"/>
    <property type="match status" value="1"/>
</dbReference>
<sequence>MPLGSKNMCNSTRHAITKGTELPSIDLFPIADQVTFKYYTGVLAFFEENYAVAESELSFAFDRCMVGGADAERLILSYLIPIRFLKGCYPHQDLFTKYPAMEHLYGDFALAIRRGDLGLFDRAFDRLQRPLCRRGTWFTVEKAREVVIATMMKKVWMLENSPTRLPLTKVQQALRLSGNDSDIPEVECVVANLIDKGFVRGYIAHQSGMIVLAADGRPFVAPQTVAAASRSAS</sequence>
<evidence type="ECO:0000313" key="4">
    <source>
        <dbReference type="Proteomes" id="UP000269721"/>
    </source>
</evidence>
<dbReference type="Gene3D" id="1.10.10.10">
    <property type="entry name" value="Winged helix-like DNA-binding domain superfamily/Winged helix DNA-binding domain"/>
    <property type="match status" value="1"/>
</dbReference>
<dbReference type="SMART" id="SM00753">
    <property type="entry name" value="PAM"/>
    <property type="match status" value="1"/>
</dbReference>